<name>A0A2U8W2F1_9HYPH</name>
<protein>
    <recommendedName>
        <fullName evidence="1">DUF6894 domain-containing protein</fullName>
    </recommendedName>
</protein>
<dbReference type="KEGG" id="mets:DK389_06635"/>
<dbReference type="Proteomes" id="UP000245926">
    <property type="component" value="Chromosome"/>
</dbReference>
<keyword evidence="3" id="KW-1185">Reference proteome</keyword>
<organism evidence="2 3">
    <name type="scientific">Methylobacterium durans</name>
    <dbReference type="NCBI Taxonomy" id="2202825"/>
    <lineage>
        <taxon>Bacteria</taxon>
        <taxon>Pseudomonadati</taxon>
        <taxon>Pseudomonadota</taxon>
        <taxon>Alphaproteobacteria</taxon>
        <taxon>Hyphomicrobiales</taxon>
        <taxon>Methylobacteriaceae</taxon>
        <taxon>Methylobacterium</taxon>
    </lineage>
</organism>
<reference evidence="3" key="1">
    <citation type="submission" date="2018-05" db="EMBL/GenBank/DDBJ databases">
        <title>Complete Genome Sequence of Methylobacterium sp. 17SD2-17.</title>
        <authorList>
            <person name="Srinivasan S."/>
        </authorList>
    </citation>
    <scope>NUCLEOTIDE SEQUENCE [LARGE SCALE GENOMIC DNA]</scope>
    <source>
        <strain evidence="3">17SD2-17</strain>
    </source>
</reference>
<feature type="domain" description="DUF6894" evidence="1">
    <location>
        <begin position="4"/>
        <end position="69"/>
    </location>
</feature>
<proteinExistence type="predicted"/>
<evidence type="ECO:0000313" key="3">
    <source>
        <dbReference type="Proteomes" id="UP000245926"/>
    </source>
</evidence>
<sequence>MMSRYFFDLHDEQLTHHDTDGTICADDREVSAMATRVLAEIAAHEPLRAGQKKLFVTVRDEAARVVYTSALNITGSWLRSPIAALPVRLELKTA</sequence>
<dbReference type="AlphaFoldDB" id="A0A2U8W2F1"/>
<evidence type="ECO:0000259" key="1">
    <source>
        <dbReference type="Pfam" id="PF21834"/>
    </source>
</evidence>
<accession>A0A2U8W2F1</accession>
<dbReference type="Pfam" id="PF21834">
    <property type="entry name" value="DUF6894"/>
    <property type="match status" value="1"/>
</dbReference>
<evidence type="ECO:0000313" key="2">
    <source>
        <dbReference type="EMBL" id="AWN40273.1"/>
    </source>
</evidence>
<dbReference type="EMBL" id="CP029550">
    <property type="protein sequence ID" value="AWN40273.1"/>
    <property type="molecule type" value="Genomic_DNA"/>
</dbReference>
<gene>
    <name evidence="2" type="ORF">DK389_06635</name>
</gene>
<dbReference type="OrthoDB" id="8094360at2"/>
<dbReference type="InterPro" id="IPR054189">
    <property type="entry name" value="DUF6894"/>
</dbReference>